<feature type="transmembrane region" description="Helical" evidence="1">
    <location>
        <begin position="75"/>
        <end position="93"/>
    </location>
</feature>
<keyword evidence="1" id="KW-0472">Membrane</keyword>
<organism evidence="2 3">
    <name type="scientific">Chengkuizengella marina</name>
    <dbReference type="NCBI Taxonomy" id="2507566"/>
    <lineage>
        <taxon>Bacteria</taxon>
        <taxon>Bacillati</taxon>
        <taxon>Bacillota</taxon>
        <taxon>Bacilli</taxon>
        <taxon>Bacillales</taxon>
        <taxon>Paenibacillaceae</taxon>
        <taxon>Chengkuizengella</taxon>
    </lineage>
</organism>
<feature type="transmembrane region" description="Helical" evidence="1">
    <location>
        <begin position="46"/>
        <end position="68"/>
    </location>
</feature>
<keyword evidence="3" id="KW-1185">Reference proteome</keyword>
<evidence type="ECO:0000313" key="2">
    <source>
        <dbReference type="EMBL" id="NBI28769.1"/>
    </source>
</evidence>
<reference evidence="2 3" key="1">
    <citation type="submission" date="2019-01" db="EMBL/GenBank/DDBJ databases">
        <title>Chengkuizengella sp. nov., isolated from deep-sea sediment of East Pacific Ocean.</title>
        <authorList>
            <person name="Yang J."/>
            <person name="Lai Q."/>
            <person name="Shao Z."/>
        </authorList>
    </citation>
    <scope>NUCLEOTIDE SEQUENCE [LARGE SCALE GENOMIC DNA]</scope>
    <source>
        <strain evidence="2 3">YPA3-1-1</strain>
    </source>
</reference>
<evidence type="ECO:0000256" key="1">
    <source>
        <dbReference type="SAM" id="Phobius"/>
    </source>
</evidence>
<accession>A0A6N9PZ27</accession>
<feature type="transmembrane region" description="Helical" evidence="1">
    <location>
        <begin position="132"/>
        <end position="153"/>
    </location>
</feature>
<comment type="caution">
    <text evidence="2">The sequence shown here is derived from an EMBL/GenBank/DDBJ whole genome shotgun (WGS) entry which is preliminary data.</text>
</comment>
<proteinExistence type="predicted"/>
<sequence length="156" mass="15771">MSETAKKFNLKAGVLASLIGGLIMSIMLGMMGSFPGIASMVGSDSAIVGFIIHLAISAIFGICFAYFIGFIKQPIVAGVIFGVIIWVIGPLVIMPMLMGGDVAVCGSICGSACGTASDPCGNACGGGSSSGMWLSLVSHGIYGLVTGTVFKLIPNK</sequence>
<keyword evidence="1" id="KW-0812">Transmembrane</keyword>
<dbReference type="Proteomes" id="UP000448943">
    <property type="component" value="Unassembled WGS sequence"/>
</dbReference>
<name>A0A6N9PZ27_9BACL</name>
<gene>
    <name evidence="2" type="ORF">ERL59_07340</name>
</gene>
<dbReference type="EMBL" id="SIJB01000017">
    <property type="protein sequence ID" value="NBI28769.1"/>
    <property type="molecule type" value="Genomic_DNA"/>
</dbReference>
<dbReference type="AlphaFoldDB" id="A0A6N9PZ27"/>
<protein>
    <submittedName>
        <fullName evidence="2">Uncharacterized protein</fullName>
    </submittedName>
</protein>
<feature type="transmembrane region" description="Helical" evidence="1">
    <location>
        <begin position="12"/>
        <end position="34"/>
    </location>
</feature>
<evidence type="ECO:0000313" key="3">
    <source>
        <dbReference type="Proteomes" id="UP000448943"/>
    </source>
</evidence>
<dbReference type="RefSeq" id="WP_160645558.1">
    <property type="nucleotide sequence ID" value="NZ_SIJB01000017.1"/>
</dbReference>
<keyword evidence="1" id="KW-1133">Transmembrane helix</keyword>
<dbReference type="OrthoDB" id="2973818at2"/>